<proteinExistence type="predicted"/>
<keyword evidence="2" id="KW-1185">Reference proteome</keyword>
<evidence type="ECO:0000313" key="2">
    <source>
        <dbReference type="Proteomes" id="UP001519332"/>
    </source>
</evidence>
<dbReference type="RefSeq" id="WP_281065431.1">
    <property type="nucleotide sequence ID" value="NZ_JAGINW010000001.1"/>
</dbReference>
<evidence type="ECO:0000313" key="1">
    <source>
        <dbReference type="EMBL" id="MBP2321293.1"/>
    </source>
</evidence>
<comment type="caution">
    <text evidence="1">The sequence shown here is derived from an EMBL/GenBank/DDBJ whole genome shotgun (WGS) entry which is preliminary data.</text>
</comment>
<accession>A0ABS4TBP2</accession>
<dbReference type="EMBL" id="JAGINW010000001">
    <property type="protein sequence ID" value="MBP2321293.1"/>
    <property type="molecule type" value="Genomic_DNA"/>
</dbReference>
<name>A0ABS4TBP2_9PSEU</name>
<reference evidence="1 2" key="1">
    <citation type="submission" date="2021-03" db="EMBL/GenBank/DDBJ databases">
        <title>Sequencing the genomes of 1000 actinobacteria strains.</title>
        <authorList>
            <person name="Klenk H.-P."/>
        </authorList>
    </citation>
    <scope>NUCLEOTIDE SEQUENCE [LARGE SCALE GENOMIC DNA]</scope>
    <source>
        <strain evidence="1 2">DSM 46670</strain>
    </source>
</reference>
<dbReference type="Proteomes" id="UP001519332">
    <property type="component" value="Unassembled WGS sequence"/>
</dbReference>
<organism evidence="1 2">
    <name type="scientific">Kibdelosporangium banguiense</name>
    <dbReference type="NCBI Taxonomy" id="1365924"/>
    <lineage>
        <taxon>Bacteria</taxon>
        <taxon>Bacillati</taxon>
        <taxon>Actinomycetota</taxon>
        <taxon>Actinomycetes</taxon>
        <taxon>Pseudonocardiales</taxon>
        <taxon>Pseudonocardiaceae</taxon>
        <taxon>Kibdelosporangium</taxon>
    </lineage>
</organism>
<protein>
    <submittedName>
        <fullName evidence="1">Uncharacterized protein</fullName>
    </submittedName>
</protein>
<sequence length="40" mass="4253">MSVAGTVFASRSGDYSTRWALPLRVANAGMARLMAKRPVG</sequence>
<gene>
    <name evidence="1" type="ORF">JOF56_001678</name>
</gene>